<evidence type="ECO:0000313" key="3">
    <source>
        <dbReference type="Proteomes" id="UP000236291"/>
    </source>
</evidence>
<comment type="caution">
    <text evidence="2">The sequence shown here is derived from an EMBL/GenBank/DDBJ whole genome shotgun (WGS) entry which is preliminary data.</text>
</comment>
<accession>A0A2K3MAK2</accession>
<evidence type="ECO:0000256" key="1">
    <source>
        <dbReference type="SAM" id="MobiDB-lite"/>
    </source>
</evidence>
<sequence length="61" mass="7071">MKKEEEEEECHDPSLPHINGSKEKKEKKKNGGSEKKEEECYVPNLPPGIVLPMEWPYPDSF</sequence>
<proteinExistence type="predicted"/>
<name>A0A2K3MAK2_TRIPR</name>
<dbReference type="Proteomes" id="UP000236291">
    <property type="component" value="Unassembled WGS sequence"/>
</dbReference>
<evidence type="ECO:0000313" key="2">
    <source>
        <dbReference type="EMBL" id="PNX87811.1"/>
    </source>
</evidence>
<reference evidence="2 3" key="2">
    <citation type="journal article" date="2017" name="Front. Plant Sci.">
        <title>Gene Classification and Mining of Molecular Markers Useful in Red Clover (Trifolium pratense) Breeding.</title>
        <authorList>
            <person name="Istvanek J."/>
            <person name="Dluhosova J."/>
            <person name="Dluhos P."/>
            <person name="Patkova L."/>
            <person name="Nedelnik J."/>
            <person name="Repkova J."/>
        </authorList>
    </citation>
    <scope>NUCLEOTIDE SEQUENCE [LARGE SCALE GENOMIC DNA]</scope>
    <source>
        <strain evidence="3">cv. Tatra</strain>
        <tissue evidence="2">Young leaves</tissue>
    </source>
</reference>
<dbReference type="EMBL" id="ASHM01054827">
    <property type="protein sequence ID" value="PNX87811.1"/>
    <property type="molecule type" value="Genomic_DNA"/>
</dbReference>
<protein>
    <submittedName>
        <fullName evidence="2">Uncharacterized protein</fullName>
    </submittedName>
</protein>
<feature type="region of interest" description="Disordered" evidence="1">
    <location>
        <begin position="1"/>
        <end position="48"/>
    </location>
</feature>
<organism evidence="2 3">
    <name type="scientific">Trifolium pratense</name>
    <name type="common">Red clover</name>
    <dbReference type="NCBI Taxonomy" id="57577"/>
    <lineage>
        <taxon>Eukaryota</taxon>
        <taxon>Viridiplantae</taxon>
        <taxon>Streptophyta</taxon>
        <taxon>Embryophyta</taxon>
        <taxon>Tracheophyta</taxon>
        <taxon>Spermatophyta</taxon>
        <taxon>Magnoliopsida</taxon>
        <taxon>eudicotyledons</taxon>
        <taxon>Gunneridae</taxon>
        <taxon>Pentapetalae</taxon>
        <taxon>rosids</taxon>
        <taxon>fabids</taxon>
        <taxon>Fabales</taxon>
        <taxon>Fabaceae</taxon>
        <taxon>Papilionoideae</taxon>
        <taxon>50 kb inversion clade</taxon>
        <taxon>NPAAA clade</taxon>
        <taxon>Hologalegina</taxon>
        <taxon>IRL clade</taxon>
        <taxon>Trifolieae</taxon>
        <taxon>Trifolium</taxon>
    </lineage>
</organism>
<reference evidence="2 3" key="1">
    <citation type="journal article" date="2014" name="Am. J. Bot.">
        <title>Genome assembly and annotation for red clover (Trifolium pratense; Fabaceae).</title>
        <authorList>
            <person name="Istvanek J."/>
            <person name="Jaros M."/>
            <person name="Krenek A."/>
            <person name="Repkova J."/>
        </authorList>
    </citation>
    <scope>NUCLEOTIDE SEQUENCE [LARGE SCALE GENOMIC DNA]</scope>
    <source>
        <strain evidence="3">cv. Tatra</strain>
        <tissue evidence="2">Young leaves</tissue>
    </source>
</reference>
<dbReference type="AlphaFoldDB" id="A0A2K3MAK2"/>
<gene>
    <name evidence="2" type="ORF">L195_g043908</name>
</gene>
<feature type="compositionally biased region" description="Acidic residues" evidence="1">
    <location>
        <begin position="1"/>
        <end position="10"/>
    </location>
</feature>
<feature type="compositionally biased region" description="Basic and acidic residues" evidence="1">
    <location>
        <begin position="20"/>
        <end position="39"/>
    </location>
</feature>